<proteinExistence type="inferred from homology"/>
<dbReference type="EMBL" id="CAJFCJ010000006">
    <property type="protein sequence ID" value="CAD5116767.1"/>
    <property type="molecule type" value="Genomic_DNA"/>
</dbReference>
<sequence>MSADAIINLNKKSTTSSKAYSTRDPCKQYIVKHSLRITDVQESLIKETMKQTRAVMLSSPDELQLLANLCRVIGAKKTLDLGVFTGYSALTIAMALPEDGKVIACDVSEEFTNVGKPFWKAAGVDKKIDLRLAPATETLEKLIEDGQTGTFDFAFIDADKLNYQTYYELCLKLIRPGGFIAVDNTLWSGTVVDVLEGKISRETKDPEEISAIIIHDLNEFLSKDDRIEISFLNIGDGTTLCFKK</sequence>
<gene>
    <name evidence="5" type="ORF">DGYR_LOCUS5361</name>
</gene>
<keyword evidence="6" id="KW-1185">Reference proteome</keyword>
<dbReference type="CDD" id="cd02440">
    <property type="entry name" value="AdoMet_MTases"/>
    <property type="match status" value="1"/>
</dbReference>
<dbReference type="InterPro" id="IPR050362">
    <property type="entry name" value="Cation-dep_OMT"/>
</dbReference>
<evidence type="ECO:0000256" key="2">
    <source>
        <dbReference type="ARBA" id="ARBA00022679"/>
    </source>
</evidence>
<protein>
    <submittedName>
        <fullName evidence="5">DgyrCDS5621</fullName>
    </submittedName>
</protein>
<reference evidence="5 6" key="1">
    <citation type="submission" date="2020-08" db="EMBL/GenBank/DDBJ databases">
        <authorList>
            <person name="Hejnol A."/>
        </authorList>
    </citation>
    <scope>NUCLEOTIDE SEQUENCE [LARGE SCALE GENOMIC DNA]</scope>
</reference>
<dbReference type="OrthoDB" id="10251242at2759"/>
<evidence type="ECO:0000313" key="6">
    <source>
        <dbReference type="Proteomes" id="UP000549394"/>
    </source>
</evidence>
<keyword evidence="2" id="KW-0808">Transferase</keyword>
<comment type="similarity">
    <text evidence="4">Belongs to the class I-like SAM-binding methyltransferase superfamily. Cation-dependent O-methyltransferase family.</text>
</comment>
<name>A0A7I8VKI2_9ANNE</name>
<organism evidence="5 6">
    <name type="scientific">Dimorphilus gyrociliatus</name>
    <dbReference type="NCBI Taxonomy" id="2664684"/>
    <lineage>
        <taxon>Eukaryota</taxon>
        <taxon>Metazoa</taxon>
        <taxon>Spiralia</taxon>
        <taxon>Lophotrochozoa</taxon>
        <taxon>Annelida</taxon>
        <taxon>Polychaeta</taxon>
        <taxon>Polychaeta incertae sedis</taxon>
        <taxon>Dinophilidae</taxon>
        <taxon>Dimorphilus</taxon>
    </lineage>
</organism>
<evidence type="ECO:0000256" key="3">
    <source>
        <dbReference type="ARBA" id="ARBA00022691"/>
    </source>
</evidence>
<dbReference type="InterPro" id="IPR029063">
    <property type="entry name" value="SAM-dependent_MTases_sf"/>
</dbReference>
<dbReference type="Gene3D" id="3.40.50.150">
    <property type="entry name" value="Vaccinia Virus protein VP39"/>
    <property type="match status" value="1"/>
</dbReference>
<dbReference type="PANTHER" id="PTHR10509:SF93">
    <property type="entry name" value="CATECHOL O-METHYLTRANSFERASE DOMAIN-CONTAINING PROTEIN 1"/>
    <property type="match status" value="1"/>
</dbReference>
<dbReference type="SUPFAM" id="SSF53335">
    <property type="entry name" value="S-adenosyl-L-methionine-dependent methyltransferases"/>
    <property type="match status" value="1"/>
</dbReference>
<dbReference type="GO" id="GO:0032259">
    <property type="term" value="P:methylation"/>
    <property type="evidence" value="ECO:0007669"/>
    <property type="project" value="UniProtKB-KW"/>
</dbReference>
<dbReference type="InterPro" id="IPR002935">
    <property type="entry name" value="SAM_O-MeTrfase"/>
</dbReference>
<keyword evidence="1" id="KW-0489">Methyltransferase</keyword>
<dbReference type="PROSITE" id="PS51682">
    <property type="entry name" value="SAM_OMT_I"/>
    <property type="match status" value="1"/>
</dbReference>
<dbReference type="Proteomes" id="UP000549394">
    <property type="component" value="Unassembled WGS sequence"/>
</dbReference>
<comment type="caution">
    <text evidence="5">The sequence shown here is derived from an EMBL/GenBank/DDBJ whole genome shotgun (WGS) entry which is preliminary data.</text>
</comment>
<evidence type="ECO:0000256" key="4">
    <source>
        <dbReference type="ARBA" id="ARBA00023453"/>
    </source>
</evidence>
<keyword evidence="3" id="KW-0949">S-adenosyl-L-methionine</keyword>
<dbReference type="GO" id="GO:0008171">
    <property type="term" value="F:O-methyltransferase activity"/>
    <property type="evidence" value="ECO:0007669"/>
    <property type="project" value="InterPro"/>
</dbReference>
<evidence type="ECO:0000256" key="1">
    <source>
        <dbReference type="ARBA" id="ARBA00022603"/>
    </source>
</evidence>
<dbReference type="Pfam" id="PF01596">
    <property type="entry name" value="Methyltransf_3"/>
    <property type="match status" value="1"/>
</dbReference>
<accession>A0A7I8VKI2</accession>
<dbReference type="PANTHER" id="PTHR10509">
    <property type="entry name" value="O-METHYLTRANSFERASE-RELATED"/>
    <property type="match status" value="1"/>
</dbReference>
<dbReference type="AlphaFoldDB" id="A0A7I8VKI2"/>
<evidence type="ECO:0000313" key="5">
    <source>
        <dbReference type="EMBL" id="CAD5116767.1"/>
    </source>
</evidence>
<dbReference type="GO" id="GO:0008757">
    <property type="term" value="F:S-adenosylmethionine-dependent methyltransferase activity"/>
    <property type="evidence" value="ECO:0007669"/>
    <property type="project" value="TreeGrafter"/>
</dbReference>